<feature type="non-terminal residue" evidence="2">
    <location>
        <position position="78"/>
    </location>
</feature>
<evidence type="ECO:0000259" key="1">
    <source>
        <dbReference type="Pfam" id="PF05547"/>
    </source>
</evidence>
<comment type="caution">
    <text evidence="2">The sequence shown here is derived from an EMBL/GenBank/DDBJ whole genome shotgun (WGS) entry which is preliminary data.</text>
</comment>
<keyword evidence="2" id="KW-0378">Hydrolase</keyword>
<name>A0A6N9UYP1_STRMI</name>
<dbReference type="Pfam" id="PF05547">
    <property type="entry name" value="Peptidase_M6"/>
    <property type="match status" value="1"/>
</dbReference>
<dbReference type="Proteomes" id="UP000471648">
    <property type="component" value="Unassembled WGS sequence"/>
</dbReference>
<feature type="non-terminal residue" evidence="2">
    <location>
        <position position="1"/>
    </location>
</feature>
<dbReference type="GO" id="GO:0006508">
    <property type="term" value="P:proteolysis"/>
    <property type="evidence" value="ECO:0007669"/>
    <property type="project" value="UniProtKB-KW"/>
</dbReference>
<dbReference type="InterPro" id="IPR008757">
    <property type="entry name" value="Peptidase_M6-like_domain"/>
</dbReference>
<protein>
    <submittedName>
        <fullName evidence="2">Protease</fullName>
    </submittedName>
</protein>
<sequence>NDNSTDWKADFSQQHFQDLYFATDKNKESVKKYYEKQSSGRYSVDGEVSDWVKVDYNEARYGSNYCGDTNCANVWDVV</sequence>
<proteinExistence type="predicted"/>
<dbReference type="EMBL" id="JAAGME010000044">
    <property type="protein sequence ID" value="NEB65644.1"/>
    <property type="molecule type" value="Genomic_DNA"/>
</dbReference>
<reference evidence="2 3" key="1">
    <citation type="submission" date="2020-01" db="EMBL/GenBank/DDBJ databases">
        <title>Insect and environment-associated Actinomycetes.</title>
        <authorList>
            <person name="Currrie C."/>
            <person name="Chevrette M."/>
            <person name="Carlson C."/>
            <person name="Stubbendieck R."/>
            <person name="Wendt-Pienkowski E."/>
        </authorList>
    </citation>
    <scope>NUCLEOTIDE SEQUENCE [LARGE SCALE GENOMIC DNA]</scope>
    <source>
        <strain evidence="2 3">SID14438</strain>
    </source>
</reference>
<dbReference type="GO" id="GO:0008233">
    <property type="term" value="F:peptidase activity"/>
    <property type="evidence" value="ECO:0007669"/>
    <property type="project" value="UniProtKB-KW"/>
</dbReference>
<keyword evidence="2" id="KW-0645">Protease</keyword>
<dbReference type="RefSeq" id="WP_203678379.1">
    <property type="nucleotide sequence ID" value="NZ_JAAGME010000044.1"/>
</dbReference>
<evidence type="ECO:0000313" key="3">
    <source>
        <dbReference type="Proteomes" id="UP000471648"/>
    </source>
</evidence>
<organism evidence="2 3">
    <name type="scientific">Streptomyces microflavus</name>
    <name type="common">Streptomyces lipmanii</name>
    <dbReference type="NCBI Taxonomy" id="1919"/>
    <lineage>
        <taxon>Bacteria</taxon>
        <taxon>Bacillati</taxon>
        <taxon>Actinomycetota</taxon>
        <taxon>Actinomycetes</taxon>
        <taxon>Kitasatosporales</taxon>
        <taxon>Streptomycetaceae</taxon>
        <taxon>Streptomyces</taxon>
    </lineage>
</organism>
<accession>A0A6N9UYP1</accession>
<dbReference type="AlphaFoldDB" id="A0A6N9UYP1"/>
<feature type="domain" description="Peptidase M6-like" evidence="1">
    <location>
        <begin position="3"/>
        <end position="73"/>
    </location>
</feature>
<gene>
    <name evidence="2" type="ORF">G3I39_00950</name>
</gene>
<evidence type="ECO:0000313" key="2">
    <source>
        <dbReference type="EMBL" id="NEB65644.1"/>
    </source>
</evidence>